<comment type="caution">
    <text evidence="3">The sequence shown here is derived from an EMBL/GenBank/DDBJ whole genome shotgun (WGS) entry which is preliminary data.</text>
</comment>
<accession>A0ABP5MM82</accession>
<gene>
    <name evidence="3" type="ORF">GCM10009846_24610</name>
</gene>
<keyword evidence="4" id="KW-1185">Reference proteome</keyword>
<feature type="region of interest" description="Disordered" evidence="1">
    <location>
        <begin position="29"/>
        <end position="54"/>
    </location>
</feature>
<dbReference type="Proteomes" id="UP001501599">
    <property type="component" value="Unassembled WGS sequence"/>
</dbReference>
<reference evidence="4" key="1">
    <citation type="journal article" date="2019" name="Int. J. Syst. Evol. Microbiol.">
        <title>The Global Catalogue of Microorganisms (GCM) 10K type strain sequencing project: providing services to taxonomists for standard genome sequencing and annotation.</title>
        <authorList>
            <consortium name="The Broad Institute Genomics Platform"/>
            <consortium name="The Broad Institute Genome Sequencing Center for Infectious Disease"/>
            <person name="Wu L."/>
            <person name="Ma J."/>
        </authorList>
    </citation>
    <scope>NUCLEOTIDE SEQUENCE [LARGE SCALE GENOMIC DNA]</scope>
    <source>
        <strain evidence="4">JCM 16026</strain>
    </source>
</reference>
<feature type="compositionally biased region" description="Low complexity" evidence="1">
    <location>
        <begin position="35"/>
        <end position="53"/>
    </location>
</feature>
<feature type="signal peptide" evidence="2">
    <location>
        <begin position="1"/>
        <end position="25"/>
    </location>
</feature>
<evidence type="ECO:0000313" key="4">
    <source>
        <dbReference type="Proteomes" id="UP001501599"/>
    </source>
</evidence>
<evidence type="ECO:0000256" key="2">
    <source>
        <dbReference type="SAM" id="SignalP"/>
    </source>
</evidence>
<organism evidence="3 4">
    <name type="scientific">Agrococcus versicolor</name>
    <dbReference type="NCBI Taxonomy" id="501482"/>
    <lineage>
        <taxon>Bacteria</taxon>
        <taxon>Bacillati</taxon>
        <taxon>Actinomycetota</taxon>
        <taxon>Actinomycetes</taxon>
        <taxon>Micrococcales</taxon>
        <taxon>Microbacteriaceae</taxon>
        <taxon>Agrococcus</taxon>
    </lineage>
</organism>
<dbReference type="RefSeq" id="WP_344344075.1">
    <property type="nucleotide sequence ID" value="NZ_BAAAQT010000008.1"/>
</dbReference>
<proteinExistence type="predicted"/>
<dbReference type="PROSITE" id="PS51257">
    <property type="entry name" value="PROKAR_LIPOPROTEIN"/>
    <property type="match status" value="1"/>
</dbReference>
<evidence type="ECO:0008006" key="5">
    <source>
        <dbReference type="Google" id="ProtNLM"/>
    </source>
</evidence>
<protein>
    <recommendedName>
        <fullName evidence="5">Secreted protein</fullName>
    </recommendedName>
</protein>
<evidence type="ECO:0000256" key="1">
    <source>
        <dbReference type="SAM" id="MobiDB-lite"/>
    </source>
</evidence>
<name>A0ABP5MM82_9MICO</name>
<sequence length="406" mass="42375">MTGRTHGAIAAAILTVVLAGCAAPAQEVEQEQVGSSPSAAPSAAPSVEPALEPTTFTTRNGTAWFLLPDGWTVEDTSMLDPLSDRGGPVWQNQIVLRDAEGAERAAYADGYADDVGAAMEVDVVRSIPMADGLHAAAWWSTTGEGDVWHVHATVVQDLAQPGSTVRPEGFDRLHSFSAGLASVPACAAVVDEATAITCLESPGATDALELLATLDLAALPWDAMPDDVDPQADVPWIEFVSADGAIAFSHPASWTVRDQPWSEHPFLTLVTPDGSEALDVRLDPGAAPHAASCEQPEWAAEMRFTLLSAEAVEPAADAAPLELATFRLGSGDIGVAIMTADRVAQGCLEPEIVLGQAILQVTTPYATDAPGMILERFPGGAGFVGSYEHAVMLDVARSVEVRVIPG</sequence>
<keyword evidence="2" id="KW-0732">Signal</keyword>
<dbReference type="EMBL" id="BAAAQT010000008">
    <property type="protein sequence ID" value="GAA2175299.1"/>
    <property type="molecule type" value="Genomic_DNA"/>
</dbReference>
<evidence type="ECO:0000313" key="3">
    <source>
        <dbReference type="EMBL" id="GAA2175299.1"/>
    </source>
</evidence>
<feature type="chain" id="PRO_5047240164" description="Secreted protein" evidence="2">
    <location>
        <begin position="26"/>
        <end position="406"/>
    </location>
</feature>